<organism evidence="1 2">
    <name type="scientific">Myotis myotis</name>
    <name type="common">Greater mouse-eared bat</name>
    <name type="synonym">Vespertilio myotis</name>
    <dbReference type="NCBI Taxonomy" id="51298"/>
    <lineage>
        <taxon>Eukaryota</taxon>
        <taxon>Metazoa</taxon>
        <taxon>Chordata</taxon>
        <taxon>Craniata</taxon>
        <taxon>Vertebrata</taxon>
        <taxon>Euteleostomi</taxon>
        <taxon>Mammalia</taxon>
        <taxon>Eutheria</taxon>
        <taxon>Laurasiatheria</taxon>
        <taxon>Chiroptera</taxon>
        <taxon>Yangochiroptera</taxon>
        <taxon>Vespertilionidae</taxon>
        <taxon>Myotis</taxon>
    </lineage>
</organism>
<name>A0A7J7SRZ5_MYOMY</name>
<dbReference type="AlphaFoldDB" id="A0A7J7SRZ5"/>
<accession>A0A7J7SRZ5</accession>
<dbReference type="Proteomes" id="UP000527355">
    <property type="component" value="Unassembled WGS sequence"/>
</dbReference>
<gene>
    <name evidence="1" type="ORF">mMyoMyo1_009394</name>
</gene>
<comment type="caution">
    <text evidence="1">The sequence shown here is derived from an EMBL/GenBank/DDBJ whole genome shotgun (WGS) entry which is preliminary data.</text>
</comment>
<evidence type="ECO:0000313" key="1">
    <source>
        <dbReference type="EMBL" id="KAF6291015.1"/>
    </source>
</evidence>
<reference evidence="1 2" key="1">
    <citation type="journal article" date="2020" name="Nature">
        <title>Six reference-quality genomes reveal evolution of bat adaptations.</title>
        <authorList>
            <person name="Jebb D."/>
            <person name="Huang Z."/>
            <person name="Pippel M."/>
            <person name="Hughes G.M."/>
            <person name="Lavrichenko K."/>
            <person name="Devanna P."/>
            <person name="Winkler S."/>
            <person name="Jermiin L.S."/>
            <person name="Skirmuntt E.C."/>
            <person name="Katzourakis A."/>
            <person name="Burkitt-Gray L."/>
            <person name="Ray D.A."/>
            <person name="Sullivan K.A.M."/>
            <person name="Roscito J.G."/>
            <person name="Kirilenko B.M."/>
            <person name="Davalos L.M."/>
            <person name="Corthals A.P."/>
            <person name="Power M.L."/>
            <person name="Jones G."/>
            <person name="Ransome R.D."/>
            <person name="Dechmann D.K.N."/>
            <person name="Locatelli A.G."/>
            <person name="Puechmaille S.J."/>
            <person name="Fedrigo O."/>
            <person name="Jarvis E.D."/>
            <person name="Hiller M."/>
            <person name="Vernes S.C."/>
            <person name="Myers E.W."/>
            <person name="Teeling E.C."/>
        </authorList>
    </citation>
    <scope>NUCLEOTIDE SEQUENCE [LARGE SCALE GENOMIC DNA]</scope>
    <source>
        <strain evidence="1">MMyoMyo1</strain>
        <tissue evidence="1">Flight muscle</tissue>
    </source>
</reference>
<dbReference type="EMBL" id="JABWUV010000018">
    <property type="protein sequence ID" value="KAF6291015.1"/>
    <property type="molecule type" value="Genomic_DNA"/>
</dbReference>
<proteinExistence type="predicted"/>
<sequence>MVLSINLHVSLENGHSASSCLTAVLEEEQNTFLRTPFWDRRSLQDAPKLPGLHTGLHGNLTGGRVRVRLLFVGLVSVQFYPWQLGTMTLLKKKTTHQDSECWNDQAINSLMQEVFPLAGAFPPCPAAH</sequence>
<protein>
    <submittedName>
        <fullName evidence="1">Uncharacterized protein</fullName>
    </submittedName>
</protein>
<evidence type="ECO:0000313" key="2">
    <source>
        <dbReference type="Proteomes" id="UP000527355"/>
    </source>
</evidence>
<keyword evidence="2" id="KW-1185">Reference proteome</keyword>